<evidence type="ECO:0000256" key="3">
    <source>
        <dbReference type="ARBA" id="ARBA00023157"/>
    </source>
</evidence>
<dbReference type="InterPro" id="IPR050553">
    <property type="entry name" value="Thioredoxin_ResA/DsbE_sf"/>
</dbReference>
<comment type="subcellular location">
    <subcellularLocation>
        <location evidence="1">Cell envelope</location>
    </subcellularLocation>
</comment>
<dbReference type="PANTHER" id="PTHR42852:SF6">
    <property type="entry name" value="THIOL:DISULFIDE INTERCHANGE PROTEIN DSBE"/>
    <property type="match status" value="1"/>
</dbReference>
<gene>
    <name evidence="7" type="ORF">HNP98_003184</name>
</gene>
<protein>
    <submittedName>
        <fullName evidence="7">Peroxiredoxin</fullName>
    </submittedName>
</protein>
<evidence type="ECO:0000313" key="7">
    <source>
        <dbReference type="EMBL" id="NRT20343.1"/>
    </source>
</evidence>
<keyword evidence="4" id="KW-0676">Redox-active center</keyword>
<evidence type="ECO:0000259" key="6">
    <source>
        <dbReference type="PROSITE" id="PS51352"/>
    </source>
</evidence>
<feature type="signal peptide" evidence="5">
    <location>
        <begin position="1"/>
        <end position="18"/>
    </location>
</feature>
<dbReference type="InterPro" id="IPR025380">
    <property type="entry name" value="DUF4369"/>
</dbReference>
<dbReference type="Pfam" id="PF14289">
    <property type="entry name" value="DUF4369"/>
    <property type="match status" value="1"/>
</dbReference>
<dbReference type="EMBL" id="JABSNP010000016">
    <property type="protein sequence ID" value="NRT20343.1"/>
    <property type="molecule type" value="Genomic_DNA"/>
</dbReference>
<dbReference type="InterPro" id="IPR000866">
    <property type="entry name" value="AhpC/TSA"/>
</dbReference>
<dbReference type="SUPFAM" id="SSF52833">
    <property type="entry name" value="Thioredoxin-like"/>
    <property type="match status" value="1"/>
</dbReference>
<dbReference type="InterPro" id="IPR013766">
    <property type="entry name" value="Thioredoxin_domain"/>
</dbReference>
<dbReference type="PROSITE" id="PS51352">
    <property type="entry name" value="THIOREDOXIN_2"/>
    <property type="match status" value="1"/>
</dbReference>
<dbReference type="PANTHER" id="PTHR42852">
    <property type="entry name" value="THIOL:DISULFIDE INTERCHANGE PROTEIN DSBE"/>
    <property type="match status" value="1"/>
</dbReference>
<reference evidence="7 8" key="1">
    <citation type="submission" date="2020-05" db="EMBL/GenBank/DDBJ databases">
        <title>Genomic Encyclopedia of Type Strains, Phase IV (KMG-V): Genome sequencing to study the core and pangenomes of soil and plant-associated prokaryotes.</title>
        <authorList>
            <person name="Whitman W."/>
        </authorList>
    </citation>
    <scope>NUCLEOTIDE SEQUENCE [LARGE SCALE GENOMIC DNA]</scope>
    <source>
        <strain evidence="7 8">9A</strain>
    </source>
</reference>
<organism evidence="7 8">
    <name type="scientific">Hymenobacter caeli</name>
    <dbReference type="NCBI Taxonomy" id="2735894"/>
    <lineage>
        <taxon>Bacteria</taxon>
        <taxon>Pseudomonadati</taxon>
        <taxon>Bacteroidota</taxon>
        <taxon>Cytophagia</taxon>
        <taxon>Cytophagales</taxon>
        <taxon>Hymenobacteraceae</taxon>
        <taxon>Hymenobacter</taxon>
    </lineage>
</organism>
<dbReference type="RefSeq" id="WP_173811121.1">
    <property type="nucleotide sequence ID" value="NZ_JABSNP010000016.1"/>
</dbReference>
<evidence type="ECO:0000313" key="8">
    <source>
        <dbReference type="Proteomes" id="UP000779507"/>
    </source>
</evidence>
<keyword evidence="5" id="KW-0732">Signal</keyword>
<keyword evidence="3" id="KW-1015">Disulfide bond</keyword>
<feature type="chain" id="PRO_5045854349" evidence="5">
    <location>
        <begin position="19"/>
        <end position="377"/>
    </location>
</feature>
<evidence type="ECO:0000256" key="4">
    <source>
        <dbReference type="ARBA" id="ARBA00023284"/>
    </source>
</evidence>
<dbReference type="InterPro" id="IPR036249">
    <property type="entry name" value="Thioredoxin-like_sf"/>
</dbReference>
<evidence type="ECO:0000256" key="5">
    <source>
        <dbReference type="SAM" id="SignalP"/>
    </source>
</evidence>
<dbReference type="Proteomes" id="UP000779507">
    <property type="component" value="Unassembled WGS sequence"/>
</dbReference>
<sequence length="377" mass="41523">MKKYLLGCLLLAPGLARAQTTPFAFTIKGKIGQLNAPAKIYLMRGMAPTDSATFKNGAFELKGTSDVPRAVDLLVKRDGKLGDGVFGHIKYVRVFLEPTPIIVTSPDSVQNAHIVGGPVNADYERLGAATKRVTAKMNVFGAEEKKVSAEERKSPEFAARKRAQFDAATKEYAQSDRDFIKANPNSWVSLYALTGLGMMAVPQYAVEGPLYEALSPALQNSPDGRRYGAMVRDLKDVAIGAPAPNFTQKTPDGKTVSLADYRGKYVLVDFWASWCKPCRQENPAVMKAYQAYNGRNFDVLSVSLDDENGREKWLKAVREDQLAWTQVSDLHGFKNEAAQRYHVQAIPQNFLIDPSGKIVAANLRGEELQTVLAKFIK</sequence>
<dbReference type="Gene3D" id="3.40.30.10">
    <property type="entry name" value="Glutaredoxin"/>
    <property type="match status" value="1"/>
</dbReference>
<dbReference type="Pfam" id="PF00578">
    <property type="entry name" value="AhpC-TSA"/>
    <property type="match status" value="1"/>
</dbReference>
<name>A0ABX2FU36_9BACT</name>
<keyword evidence="2" id="KW-0201">Cytochrome c-type biogenesis</keyword>
<proteinExistence type="predicted"/>
<evidence type="ECO:0000256" key="2">
    <source>
        <dbReference type="ARBA" id="ARBA00022748"/>
    </source>
</evidence>
<keyword evidence="8" id="KW-1185">Reference proteome</keyword>
<dbReference type="CDD" id="cd02966">
    <property type="entry name" value="TlpA_like_family"/>
    <property type="match status" value="1"/>
</dbReference>
<evidence type="ECO:0000256" key="1">
    <source>
        <dbReference type="ARBA" id="ARBA00004196"/>
    </source>
</evidence>
<comment type="caution">
    <text evidence="7">The sequence shown here is derived from an EMBL/GenBank/DDBJ whole genome shotgun (WGS) entry which is preliminary data.</text>
</comment>
<accession>A0ABX2FU36</accession>
<feature type="domain" description="Thioredoxin" evidence="6">
    <location>
        <begin position="237"/>
        <end position="377"/>
    </location>
</feature>